<keyword evidence="3" id="KW-0418">Kinase</keyword>
<evidence type="ECO:0000313" key="6">
    <source>
        <dbReference type="Proteomes" id="UP000738126"/>
    </source>
</evidence>
<evidence type="ECO:0000256" key="3">
    <source>
        <dbReference type="ARBA" id="ARBA00022777"/>
    </source>
</evidence>
<gene>
    <name evidence="5" type="ORF">CKO13_10870</name>
</gene>
<evidence type="ECO:0000256" key="2">
    <source>
        <dbReference type="ARBA" id="ARBA00022679"/>
    </source>
</evidence>
<dbReference type="InterPro" id="IPR018485">
    <property type="entry name" value="FGGY_C"/>
</dbReference>
<organism evidence="5 6">
    <name type="scientific">Halorhodospira neutriphila</name>
    <dbReference type="NCBI Taxonomy" id="168379"/>
    <lineage>
        <taxon>Bacteria</taxon>
        <taxon>Pseudomonadati</taxon>
        <taxon>Pseudomonadota</taxon>
        <taxon>Gammaproteobacteria</taxon>
        <taxon>Chromatiales</taxon>
        <taxon>Ectothiorhodospiraceae</taxon>
        <taxon>Halorhodospira</taxon>
    </lineage>
</organism>
<protein>
    <recommendedName>
        <fullName evidence="4">Carbohydrate kinase FGGY C-terminal domain-containing protein</fullName>
    </recommendedName>
</protein>
<dbReference type="CDD" id="cd07783">
    <property type="entry name" value="ASKHA_NBD_FGGY_SePSK_AtXK1-like"/>
    <property type="match status" value="1"/>
</dbReference>
<keyword evidence="2" id="KW-0808">Transferase</keyword>
<sequence>MQLLRDHRPGGPLRVLSQADWIAGRLAGRFDASDESNALKLGYDPVARRWPAWLAGLELPPDALPRVHPVGTAVGGVTAAAARATGLPAGCRVATGATDAVAGFLAAGAAHPGEAVTSLGTTLALKLLSPVPVFAAEHGVYSHRLGEHFLAGGASNCGAGILARFFTPAALERLTPRLEPERDTGLGYYPLPCPGERFPRSDPALAPRLEPRPDDDARFLQGLLEGIAAVEAEGYRRLAELGAPPVGRVRTVGGGAGNPAWTRIRARYLGVPVAPAEETDAAVGAAYLARAAL</sequence>
<dbReference type="PANTHER" id="PTHR10196">
    <property type="entry name" value="SUGAR KINASE"/>
    <property type="match status" value="1"/>
</dbReference>
<comment type="caution">
    <text evidence="5">The sequence shown here is derived from an EMBL/GenBank/DDBJ whole genome shotgun (WGS) entry which is preliminary data.</text>
</comment>
<dbReference type="Gene3D" id="3.30.420.40">
    <property type="match status" value="2"/>
</dbReference>
<dbReference type="EMBL" id="NRSH01000164">
    <property type="protein sequence ID" value="MBK1727503.1"/>
    <property type="molecule type" value="Genomic_DNA"/>
</dbReference>
<comment type="similarity">
    <text evidence="1">Belongs to the FGGY kinase family.</text>
</comment>
<evidence type="ECO:0000259" key="4">
    <source>
        <dbReference type="Pfam" id="PF02782"/>
    </source>
</evidence>
<reference evidence="5 6" key="1">
    <citation type="journal article" date="2020" name="Microorganisms">
        <title>Osmotic Adaptation and Compatible Solute Biosynthesis of Phototrophic Bacteria as Revealed from Genome Analyses.</title>
        <authorList>
            <person name="Imhoff J.F."/>
            <person name="Rahn T."/>
            <person name="Kunzel S."/>
            <person name="Keller A."/>
            <person name="Neulinger S.C."/>
        </authorList>
    </citation>
    <scope>NUCLEOTIDE SEQUENCE [LARGE SCALE GENOMIC DNA]</scope>
    <source>
        <strain evidence="5 6">DSM 15116</strain>
    </source>
</reference>
<dbReference type="InterPro" id="IPR043129">
    <property type="entry name" value="ATPase_NBD"/>
</dbReference>
<feature type="domain" description="Carbohydrate kinase FGGY C-terminal" evidence="4">
    <location>
        <begin position="116"/>
        <end position="292"/>
    </location>
</feature>
<proteinExistence type="inferred from homology"/>
<dbReference type="SUPFAM" id="SSF53067">
    <property type="entry name" value="Actin-like ATPase domain"/>
    <property type="match status" value="2"/>
</dbReference>
<dbReference type="Proteomes" id="UP000738126">
    <property type="component" value="Unassembled WGS sequence"/>
</dbReference>
<accession>A0ABS1E718</accession>
<evidence type="ECO:0000313" key="5">
    <source>
        <dbReference type="EMBL" id="MBK1727503.1"/>
    </source>
</evidence>
<name>A0ABS1E718_9GAMM</name>
<dbReference type="PANTHER" id="PTHR10196:SF80">
    <property type="entry name" value="D-RIBULOSE KINASE"/>
    <property type="match status" value="1"/>
</dbReference>
<keyword evidence="6" id="KW-1185">Reference proteome</keyword>
<dbReference type="Pfam" id="PF02782">
    <property type="entry name" value="FGGY_C"/>
    <property type="match status" value="1"/>
</dbReference>
<evidence type="ECO:0000256" key="1">
    <source>
        <dbReference type="ARBA" id="ARBA00009156"/>
    </source>
</evidence>